<organism evidence="1 2">
    <name type="scientific">Dyadobacter helix</name>
    <dbReference type="NCBI Taxonomy" id="2822344"/>
    <lineage>
        <taxon>Bacteria</taxon>
        <taxon>Pseudomonadati</taxon>
        <taxon>Bacteroidota</taxon>
        <taxon>Cytophagia</taxon>
        <taxon>Cytophagales</taxon>
        <taxon>Spirosomataceae</taxon>
        <taxon>Dyadobacter</taxon>
    </lineage>
</organism>
<dbReference type="RefSeq" id="WP_215239296.1">
    <property type="nucleotide sequence ID" value="NZ_CAJRAF010000002.1"/>
</dbReference>
<gene>
    <name evidence="1" type="ORF">DYBT9275_02711</name>
</gene>
<dbReference type="Proteomes" id="UP000680038">
    <property type="component" value="Unassembled WGS sequence"/>
</dbReference>
<protein>
    <submittedName>
        <fullName evidence="1">Uncharacterized protein</fullName>
    </submittedName>
</protein>
<dbReference type="AlphaFoldDB" id="A0A916JC97"/>
<evidence type="ECO:0000313" key="1">
    <source>
        <dbReference type="EMBL" id="CAG5001645.1"/>
    </source>
</evidence>
<dbReference type="EMBL" id="CAJRAF010000002">
    <property type="protein sequence ID" value="CAG5001645.1"/>
    <property type="molecule type" value="Genomic_DNA"/>
</dbReference>
<reference evidence="1" key="1">
    <citation type="submission" date="2021-04" db="EMBL/GenBank/DDBJ databases">
        <authorList>
            <person name="Rodrigo-Torres L."/>
            <person name="Arahal R. D."/>
            <person name="Lucena T."/>
        </authorList>
    </citation>
    <scope>NUCLEOTIDE SEQUENCE</scope>
    <source>
        <strain evidence="1">CECT 9275</strain>
    </source>
</reference>
<accession>A0A916JC97</accession>
<comment type="caution">
    <text evidence="1">The sequence shown here is derived from an EMBL/GenBank/DDBJ whole genome shotgun (WGS) entry which is preliminary data.</text>
</comment>
<evidence type="ECO:0000313" key="2">
    <source>
        <dbReference type="Proteomes" id="UP000680038"/>
    </source>
</evidence>
<name>A0A916JC97_9BACT</name>
<sequence>MKTQSEQELAKDFIAFFQDQDMYFEVPVAGGIIDIVVKTDLIITAIEVKTCFNFAVLEQAIRNKRFAHYSYIAVPKGNKRWFQEQVCKDYGVGLLESWNGYVSEIVRPKLNRKVVRISIEQYHKESVAGSQNERMTAFKNFVKQLQLMAIRYPAGIEFNDIFKTGYSHYSSVSSLKSCVSQYVSRGIITGIKIENGRIYPVPNTTPP</sequence>
<proteinExistence type="predicted"/>
<keyword evidence="2" id="KW-1185">Reference proteome</keyword>